<dbReference type="InterPro" id="IPR000917">
    <property type="entry name" value="Sulfatase_N"/>
</dbReference>
<dbReference type="InterPro" id="IPR017850">
    <property type="entry name" value="Alkaline_phosphatase_core_sf"/>
</dbReference>
<comment type="caution">
    <text evidence="4">The sequence shown here is derived from an EMBL/GenBank/DDBJ whole genome shotgun (WGS) entry which is preliminary data.</text>
</comment>
<keyword evidence="5" id="KW-1185">Reference proteome</keyword>
<dbReference type="Proteomes" id="UP000318288">
    <property type="component" value="Unassembled WGS sequence"/>
</dbReference>
<keyword evidence="2" id="KW-0378">Hydrolase</keyword>
<comment type="similarity">
    <text evidence="1">Belongs to the sulfatase family.</text>
</comment>
<dbReference type="InterPro" id="IPR050738">
    <property type="entry name" value="Sulfatase"/>
</dbReference>
<dbReference type="Gene3D" id="3.40.720.10">
    <property type="entry name" value="Alkaline Phosphatase, subunit A"/>
    <property type="match status" value="1"/>
</dbReference>
<evidence type="ECO:0000256" key="1">
    <source>
        <dbReference type="ARBA" id="ARBA00008779"/>
    </source>
</evidence>
<reference evidence="4 5" key="1">
    <citation type="submission" date="2019-02" db="EMBL/GenBank/DDBJ databases">
        <title>Deep-cultivation of Planctomycetes and their phenomic and genomic characterization uncovers novel biology.</title>
        <authorList>
            <person name="Wiegand S."/>
            <person name="Jogler M."/>
            <person name="Boedeker C."/>
            <person name="Pinto D."/>
            <person name="Vollmers J."/>
            <person name="Rivas-Marin E."/>
            <person name="Kohn T."/>
            <person name="Peeters S.H."/>
            <person name="Heuer A."/>
            <person name="Rast P."/>
            <person name="Oberbeckmann S."/>
            <person name="Bunk B."/>
            <person name="Jeske O."/>
            <person name="Meyerdierks A."/>
            <person name="Storesund J.E."/>
            <person name="Kallscheuer N."/>
            <person name="Luecker S."/>
            <person name="Lage O.M."/>
            <person name="Pohl T."/>
            <person name="Merkel B.J."/>
            <person name="Hornburger P."/>
            <person name="Mueller R.-W."/>
            <person name="Bruemmer F."/>
            <person name="Labrenz M."/>
            <person name="Spormann A.M."/>
            <person name="Op Den Camp H."/>
            <person name="Overmann J."/>
            <person name="Amann R."/>
            <person name="Jetten M.S.M."/>
            <person name="Mascher T."/>
            <person name="Medema M.H."/>
            <person name="Devos D.P."/>
            <person name="Kaster A.-K."/>
            <person name="Ovreas L."/>
            <person name="Rohde M."/>
            <person name="Galperin M.Y."/>
            <person name="Jogler C."/>
        </authorList>
    </citation>
    <scope>NUCLEOTIDE SEQUENCE [LARGE SCALE GENOMIC DNA]</scope>
    <source>
        <strain evidence="4 5">Poly51</strain>
    </source>
</reference>
<dbReference type="PANTHER" id="PTHR42693">
    <property type="entry name" value="ARYLSULFATASE FAMILY MEMBER"/>
    <property type="match status" value="1"/>
</dbReference>
<organism evidence="4 5">
    <name type="scientific">Rubripirellula tenax</name>
    <dbReference type="NCBI Taxonomy" id="2528015"/>
    <lineage>
        <taxon>Bacteria</taxon>
        <taxon>Pseudomonadati</taxon>
        <taxon>Planctomycetota</taxon>
        <taxon>Planctomycetia</taxon>
        <taxon>Pirellulales</taxon>
        <taxon>Pirellulaceae</taxon>
        <taxon>Rubripirellula</taxon>
    </lineage>
</organism>
<dbReference type="GO" id="GO:0004065">
    <property type="term" value="F:arylsulfatase activity"/>
    <property type="evidence" value="ECO:0007669"/>
    <property type="project" value="TreeGrafter"/>
</dbReference>
<dbReference type="Pfam" id="PF00884">
    <property type="entry name" value="Sulfatase"/>
    <property type="match status" value="1"/>
</dbReference>
<dbReference type="EMBL" id="SJPW01000009">
    <property type="protein sequence ID" value="TWU44789.1"/>
    <property type="molecule type" value="Genomic_DNA"/>
</dbReference>
<dbReference type="PANTHER" id="PTHR42693:SF53">
    <property type="entry name" value="ENDO-4-O-SULFATASE"/>
    <property type="match status" value="1"/>
</dbReference>
<name>A0A5C6EC99_9BACT</name>
<protein>
    <submittedName>
        <fullName evidence="4">Sulfatase</fullName>
    </submittedName>
</protein>
<feature type="domain" description="Sulfatase N-terminal" evidence="3">
    <location>
        <begin position="2"/>
        <end position="92"/>
    </location>
</feature>
<evidence type="ECO:0000313" key="4">
    <source>
        <dbReference type="EMBL" id="TWU44789.1"/>
    </source>
</evidence>
<dbReference type="AlphaFoldDB" id="A0A5C6EC99"/>
<gene>
    <name evidence="4" type="ORF">Poly51_58550</name>
</gene>
<sequence length="92" mass="10534">MVPELLKQAGYATGIVVKWHWGEWEKFNPLNHGFDSFYGFMEFDDSRSTAIYRNKTTIENVGRKTDGTHSPKLLAAGIAFITANKDQPFFLY</sequence>
<dbReference type="SUPFAM" id="SSF53649">
    <property type="entry name" value="Alkaline phosphatase-like"/>
    <property type="match status" value="1"/>
</dbReference>
<evidence type="ECO:0000313" key="5">
    <source>
        <dbReference type="Proteomes" id="UP000318288"/>
    </source>
</evidence>
<evidence type="ECO:0000256" key="2">
    <source>
        <dbReference type="ARBA" id="ARBA00022801"/>
    </source>
</evidence>
<proteinExistence type="inferred from homology"/>
<evidence type="ECO:0000259" key="3">
    <source>
        <dbReference type="Pfam" id="PF00884"/>
    </source>
</evidence>
<accession>A0A5C6EC99</accession>